<name>A8RAK1_9FIRM</name>
<dbReference type="RefSeq" id="WP_004798797.1">
    <property type="nucleotide sequence ID" value="NZ_DS483474.1"/>
</dbReference>
<protein>
    <submittedName>
        <fullName evidence="4">Acetyltransferase, GNAT family</fullName>
    </submittedName>
</protein>
<dbReference type="InterPro" id="IPR051635">
    <property type="entry name" value="SNAT-like"/>
</dbReference>
<dbReference type="eggNOG" id="COG3153">
    <property type="taxonomic scope" value="Bacteria"/>
</dbReference>
<dbReference type="InterPro" id="IPR016181">
    <property type="entry name" value="Acyl_CoA_acyltransferase"/>
</dbReference>
<evidence type="ECO:0000256" key="1">
    <source>
        <dbReference type="ARBA" id="ARBA00022679"/>
    </source>
</evidence>
<dbReference type="CDD" id="cd04301">
    <property type="entry name" value="NAT_SF"/>
    <property type="match status" value="1"/>
</dbReference>
<dbReference type="GeneID" id="92793116"/>
<organism evidence="4 5">
    <name type="scientific">Amedibacillus dolichus DSM 3991</name>
    <dbReference type="NCBI Taxonomy" id="428127"/>
    <lineage>
        <taxon>Bacteria</taxon>
        <taxon>Bacillati</taxon>
        <taxon>Bacillota</taxon>
        <taxon>Erysipelotrichia</taxon>
        <taxon>Erysipelotrichales</taxon>
        <taxon>Erysipelotrichaceae</taxon>
        <taxon>Amedibacillus</taxon>
    </lineage>
</organism>
<reference evidence="4 5" key="2">
    <citation type="submission" date="2007-09" db="EMBL/GenBank/DDBJ databases">
        <authorList>
            <person name="Fulton L."/>
            <person name="Clifton S."/>
            <person name="Fulton B."/>
            <person name="Xu J."/>
            <person name="Minx P."/>
            <person name="Pepin K.H."/>
            <person name="Johnson M."/>
            <person name="Thiruvilangam P."/>
            <person name="Bhonagiri V."/>
            <person name="Nash W.E."/>
            <person name="Mardis E.R."/>
            <person name="Wilson R.K."/>
        </authorList>
    </citation>
    <scope>NUCLEOTIDE SEQUENCE [LARGE SCALE GENOMIC DNA]</scope>
    <source>
        <strain evidence="4 5">DSM 3991</strain>
    </source>
</reference>
<feature type="domain" description="N-acetyltransferase" evidence="3">
    <location>
        <begin position="3"/>
        <end position="163"/>
    </location>
</feature>
<dbReference type="SUPFAM" id="SSF55729">
    <property type="entry name" value="Acyl-CoA N-acyltransferases (Nat)"/>
    <property type="match status" value="1"/>
</dbReference>
<dbReference type="Gene3D" id="3.40.630.30">
    <property type="match status" value="1"/>
</dbReference>
<accession>A8RAK1</accession>
<reference evidence="4 5" key="1">
    <citation type="submission" date="2007-09" db="EMBL/GenBank/DDBJ databases">
        <title>Draft genome sequence of Eubacterium dolichum (DSM 3991).</title>
        <authorList>
            <person name="Sudarsanam P."/>
            <person name="Ley R."/>
            <person name="Guruge J."/>
            <person name="Turnbaugh P.J."/>
            <person name="Mahowald M."/>
            <person name="Liep D."/>
            <person name="Gordon J."/>
        </authorList>
    </citation>
    <scope>NUCLEOTIDE SEQUENCE [LARGE SCALE GENOMIC DNA]</scope>
    <source>
        <strain evidence="4 5">DSM 3991</strain>
    </source>
</reference>
<comment type="caution">
    <text evidence="4">The sequence shown here is derived from an EMBL/GenBank/DDBJ whole genome shotgun (WGS) entry which is preliminary data.</text>
</comment>
<keyword evidence="2" id="KW-0012">Acyltransferase</keyword>
<dbReference type="PANTHER" id="PTHR10908">
    <property type="entry name" value="SEROTONIN N-ACETYLTRANSFERASE"/>
    <property type="match status" value="1"/>
</dbReference>
<evidence type="ECO:0000313" key="5">
    <source>
        <dbReference type="Proteomes" id="UP000004090"/>
    </source>
</evidence>
<dbReference type="AlphaFoldDB" id="A8RAK1"/>
<dbReference type="PANTHER" id="PTHR10908:SF0">
    <property type="entry name" value="SEROTONIN N-ACETYLTRANSFERASE"/>
    <property type="match status" value="1"/>
</dbReference>
<dbReference type="STRING" id="428127.EUBDOL_00835"/>
<evidence type="ECO:0000313" key="4">
    <source>
        <dbReference type="EMBL" id="EDP11656.1"/>
    </source>
</evidence>
<keyword evidence="1 4" id="KW-0808">Transferase</keyword>
<sequence length="164" mass="18790">MEMKIRNATLEDAVELTRVESINFPAIEAAKLDTMKCRLNYYPNHFFVMENSQGGIVGFINGMVTNMKDLMDGMYTNAAMHDEKGEWQMIFGLSILPGYRGNGYSKRLFNSMIEAAKQEHRKGVVLTCKEELVAYYEKLGFKDEGKSNSKHGGVEQWHQMRLTF</sequence>
<dbReference type="EMBL" id="ABAW02000018">
    <property type="protein sequence ID" value="EDP11656.1"/>
    <property type="molecule type" value="Genomic_DNA"/>
</dbReference>
<gene>
    <name evidence="4" type="ORF">EUBDOL_00835</name>
</gene>
<dbReference type="HOGENOM" id="CLU_061829_2_0_9"/>
<proteinExistence type="predicted"/>
<dbReference type="PROSITE" id="PS51186">
    <property type="entry name" value="GNAT"/>
    <property type="match status" value="1"/>
</dbReference>
<evidence type="ECO:0000259" key="3">
    <source>
        <dbReference type="PROSITE" id="PS51186"/>
    </source>
</evidence>
<evidence type="ECO:0000256" key="2">
    <source>
        <dbReference type="ARBA" id="ARBA00023315"/>
    </source>
</evidence>
<dbReference type="InterPro" id="IPR000182">
    <property type="entry name" value="GNAT_dom"/>
</dbReference>
<dbReference type="Proteomes" id="UP000004090">
    <property type="component" value="Unassembled WGS sequence"/>
</dbReference>
<dbReference type="Pfam" id="PF00583">
    <property type="entry name" value="Acetyltransf_1"/>
    <property type="match status" value="1"/>
</dbReference>
<dbReference type="GO" id="GO:0008080">
    <property type="term" value="F:N-acetyltransferase activity"/>
    <property type="evidence" value="ECO:0007669"/>
    <property type="project" value="UniProtKB-ARBA"/>
</dbReference>